<feature type="compositionally biased region" description="Basic and acidic residues" evidence="1">
    <location>
        <begin position="86"/>
        <end position="100"/>
    </location>
</feature>
<reference evidence="2 3" key="1">
    <citation type="journal article" date="2011" name="Genome Biol.">
        <title>Comparative genome sequence analysis underscores mycoparasitism as the ancestral life style of Trichoderma.</title>
        <authorList>
            <person name="Kubicek C.P."/>
            <person name="Herrera-Estrella A."/>
            <person name="Seidl-Seiboth V."/>
            <person name="Martinez D.A."/>
            <person name="Druzhinina I.S."/>
            <person name="Thon M."/>
            <person name="Zeilinger S."/>
            <person name="Casas-Flores S."/>
            <person name="Horwitz B.A."/>
            <person name="Mukherjee P.K."/>
            <person name="Mukherjee M."/>
            <person name="Kredics L."/>
            <person name="Alcaraz L.D."/>
            <person name="Aerts A."/>
            <person name="Antal Z."/>
            <person name="Atanasova L."/>
            <person name="Cervantes-Badillo M.G."/>
            <person name="Challacombe J."/>
            <person name="Chertkov O."/>
            <person name="McCluskey K."/>
            <person name="Coulpier F."/>
            <person name="Deshpande N."/>
            <person name="von Doehren H."/>
            <person name="Ebbole D.J."/>
            <person name="Esquivel-Naranjo E.U."/>
            <person name="Fekete E."/>
            <person name="Flipphi M."/>
            <person name="Glaser F."/>
            <person name="Gomez-Rodriguez E.Y."/>
            <person name="Gruber S."/>
            <person name="Han C."/>
            <person name="Henrissat B."/>
            <person name="Hermosa R."/>
            <person name="Hernandez-Onate M."/>
            <person name="Karaffa L."/>
            <person name="Kosti I."/>
            <person name="Le Crom S."/>
            <person name="Lindquist E."/>
            <person name="Lucas S."/>
            <person name="Luebeck M."/>
            <person name="Luebeck P.S."/>
            <person name="Margeot A."/>
            <person name="Metz B."/>
            <person name="Misra M."/>
            <person name="Nevalainen H."/>
            <person name="Omann M."/>
            <person name="Packer N."/>
            <person name="Perrone G."/>
            <person name="Uresti-Rivera E.E."/>
            <person name="Salamov A."/>
            <person name="Schmoll M."/>
            <person name="Seiboth B."/>
            <person name="Shapiro H."/>
            <person name="Sukno S."/>
            <person name="Tamayo-Ramos J.A."/>
            <person name="Tisch D."/>
            <person name="Wiest A."/>
            <person name="Wilkinson H.H."/>
            <person name="Zhang M."/>
            <person name="Coutinho P.M."/>
            <person name="Kenerley C.M."/>
            <person name="Monte E."/>
            <person name="Baker S.E."/>
            <person name="Grigoriev I.V."/>
        </authorList>
    </citation>
    <scope>NUCLEOTIDE SEQUENCE [LARGE SCALE GENOMIC DNA]</scope>
    <source>
        <strain evidence="3">ATCC 20476 / IMI 206040</strain>
    </source>
</reference>
<evidence type="ECO:0000256" key="1">
    <source>
        <dbReference type="SAM" id="MobiDB-lite"/>
    </source>
</evidence>
<dbReference type="Proteomes" id="UP000005426">
    <property type="component" value="Unassembled WGS sequence"/>
</dbReference>
<dbReference type="AlphaFoldDB" id="G9NR24"/>
<accession>G9NR24</accession>
<comment type="caution">
    <text evidence="2">The sequence shown here is derived from an EMBL/GenBank/DDBJ whole genome shotgun (WGS) entry which is preliminary data.</text>
</comment>
<sequence>MSRRPRTEEEVEAEVQSFGLTNEGAAAIVRLGNTLKGGRKLQREHAGLLAPGRRLHPPSPLSQPVWKQTDIKDSSQPELKAGTRGLRLEHANDEQTESPKQDSSPRVNESRSSQEHAASPRSRRRALSPIQEEEEEEETEKKE</sequence>
<protein>
    <submittedName>
        <fullName evidence="2">Uncharacterized protein</fullName>
    </submittedName>
</protein>
<dbReference type="eggNOG" id="ENOG502RKDQ">
    <property type="taxonomic scope" value="Eukaryota"/>
</dbReference>
<dbReference type="EMBL" id="ABDG02000021">
    <property type="protein sequence ID" value="EHK46994.1"/>
    <property type="molecule type" value="Genomic_DNA"/>
</dbReference>
<gene>
    <name evidence="2" type="ORF">TRIATDRAFT_306727</name>
</gene>
<evidence type="ECO:0000313" key="3">
    <source>
        <dbReference type="Proteomes" id="UP000005426"/>
    </source>
</evidence>
<organism evidence="2 3">
    <name type="scientific">Hypocrea atroviridis (strain ATCC 20476 / IMI 206040)</name>
    <name type="common">Trichoderma atroviride</name>
    <dbReference type="NCBI Taxonomy" id="452589"/>
    <lineage>
        <taxon>Eukaryota</taxon>
        <taxon>Fungi</taxon>
        <taxon>Dikarya</taxon>
        <taxon>Ascomycota</taxon>
        <taxon>Pezizomycotina</taxon>
        <taxon>Sordariomycetes</taxon>
        <taxon>Hypocreomycetidae</taxon>
        <taxon>Hypocreales</taxon>
        <taxon>Hypocreaceae</taxon>
        <taxon>Trichoderma</taxon>
    </lineage>
</organism>
<proteinExistence type="predicted"/>
<feature type="region of interest" description="Disordered" evidence="1">
    <location>
        <begin position="37"/>
        <end position="143"/>
    </location>
</feature>
<keyword evidence="3" id="KW-1185">Reference proteome</keyword>
<feature type="compositionally biased region" description="Acidic residues" evidence="1">
    <location>
        <begin position="131"/>
        <end position="143"/>
    </location>
</feature>
<dbReference type="OrthoDB" id="4898274at2759"/>
<dbReference type="HOGENOM" id="CLU_1806422_0_0_1"/>
<name>G9NR24_HYPAI</name>
<evidence type="ECO:0000313" key="2">
    <source>
        <dbReference type="EMBL" id="EHK46994.1"/>
    </source>
</evidence>